<name>A0A5M3N5X9_CONPW</name>
<comment type="function">
    <text evidence="7">Involved in nucleolar processing of pre-18S ribosomal RNA.</text>
</comment>
<dbReference type="RefSeq" id="XP_007763412.1">
    <property type="nucleotide sequence ID" value="XM_007765222.1"/>
</dbReference>
<evidence type="ECO:0000256" key="8">
    <source>
        <dbReference type="SAM" id="MobiDB-lite"/>
    </source>
</evidence>
<evidence type="ECO:0000256" key="6">
    <source>
        <dbReference type="ARBA" id="ARBA00029455"/>
    </source>
</evidence>
<dbReference type="PANTHER" id="PTHR17039:SF0">
    <property type="entry name" value="U3 SMALL NUCLEOLAR RIBONUCLEOPROTEIN PROTEIN MPP10"/>
    <property type="match status" value="1"/>
</dbReference>
<dbReference type="GO" id="GO:0005732">
    <property type="term" value="C:sno(s)RNA-containing ribonucleoprotein complex"/>
    <property type="evidence" value="ECO:0007669"/>
    <property type="project" value="UniProtKB-UniRule"/>
</dbReference>
<feature type="region of interest" description="Disordered" evidence="8">
    <location>
        <begin position="686"/>
        <end position="707"/>
    </location>
</feature>
<feature type="compositionally biased region" description="Acidic residues" evidence="8">
    <location>
        <begin position="265"/>
        <end position="274"/>
    </location>
</feature>
<dbReference type="Proteomes" id="UP000053558">
    <property type="component" value="Unassembled WGS sequence"/>
</dbReference>
<feature type="compositionally biased region" description="Acidic residues" evidence="8">
    <location>
        <begin position="356"/>
        <end position="367"/>
    </location>
</feature>
<feature type="region of interest" description="Disordered" evidence="8">
    <location>
        <begin position="69"/>
        <end position="100"/>
    </location>
</feature>
<feature type="compositionally biased region" description="Basic and acidic residues" evidence="8">
    <location>
        <begin position="251"/>
        <end position="263"/>
    </location>
</feature>
<dbReference type="GO" id="GO:0032040">
    <property type="term" value="C:small-subunit processome"/>
    <property type="evidence" value="ECO:0007669"/>
    <property type="project" value="TreeGrafter"/>
</dbReference>
<evidence type="ECO:0000256" key="1">
    <source>
        <dbReference type="ARBA" id="ARBA00004604"/>
    </source>
</evidence>
<keyword evidence="2 7" id="KW-0690">Ribosome biogenesis</keyword>
<accession>A0A5M3N5X9</accession>
<dbReference type="OrthoDB" id="445326at2759"/>
<feature type="region of interest" description="Disordered" evidence="8">
    <location>
        <begin position="308"/>
        <end position="328"/>
    </location>
</feature>
<feature type="compositionally biased region" description="Basic and acidic residues" evidence="8">
    <location>
        <begin position="188"/>
        <end position="198"/>
    </location>
</feature>
<keyword evidence="3 7" id="KW-0698">rRNA processing</keyword>
<feature type="region of interest" description="Disordered" evidence="8">
    <location>
        <begin position="165"/>
        <end position="230"/>
    </location>
</feature>
<feature type="region of interest" description="Disordered" evidence="8">
    <location>
        <begin position="343"/>
        <end position="442"/>
    </location>
</feature>
<feature type="compositionally biased region" description="Basic and acidic residues" evidence="8">
    <location>
        <begin position="411"/>
        <end position="442"/>
    </location>
</feature>
<evidence type="ECO:0000313" key="10">
    <source>
        <dbReference type="Proteomes" id="UP000053558"/>
    </source>
</evidence>
<evidence type="ECO:0000256" key="5">
    <source>
        <dbReference type="ARBA" id="ARBA00023274"/>
    </source>
</evidence>
<dbReference type="GO" id="GO:0034457">
    <property type="term" value="C:Mpp10 complex"/>
    <property type="evidence" value="ECO:0007669"/>
    <property type="project" value="UniProtKB-UniRule"/>
</dbReference>
<evidence type="ECO:0000313" key="9">
    <source>
        <dbReference type="EMBL" id="EIW86677.1"/>
    </source>
</evidence>
<evidence type="ECO:0000256" key="7">
    <source>
        <dbReference type="PIRNR" id="PIRNR017300"/>
    </source>
</evidence>
<evidence type="ECO:0000256" key="4">
    <source>
        <dbReference type="ARBA" id="ARBA00023242"/>
    </source>
</evidence>
<dbReference type="PIRSF" id="PIRSF017300">
    <property type="entry name" value="snoRNP_Mpp10"/>
    <property type="match status" value="1"/>
</dbReference>
<dbReference type="Pfam" id="PF04006">
    <property type="entry name" value="Mpp10"/>
    <property type="match status" value="1"/>
</dbReference>
<feature type="compositionally biased region" description="Polar residues" evidence="8">
    <location>
        <begin position="316"/>
        <end position="327"/>
    </location>
</feature>
<comment type="caution">
    <text evidence="9">The sequence shown here is derived from an EMBL/GenBank/DDBJ whole genome shotgun (WGS) entry which is preliminary data.</text>
</comment>
<dbReference type="OMA" id="HFAEDFG"/>
<comment type="similarity">
    <text evidence="6 7">Belongs to the MPP10 family.</text>
</comment>
<dbReference type="PANTHER" id="PTHR17039">
    <property type="entry name" value="U3 SMALL NUCLEOLAR RIBONUCLEOPROTEIN PROTEIN MPP10"/>
    <property type="match status" value="1"/>
</dbReference>
<protein>
    <recommendedName>
        <fullName evidence="7">U3 small nucleolar ribonucleoprotein protein MPP10</fullName>
    </recommendedName>
</protein>
<feature type="compositionally biased region" description="Acidic residues" evidence="8">
    <location>
        <begin position="391"/>
        <end position="410"/>
    </location>
</feature>
<dbReference type="EMBL" id="JH711573">
    <property type="protein sequence ID" value="EIW86677.1"/>
    <property type="molecule type" value="Genomic_DNA"/>
</dbReference>
<keyword evidence="10" id="KW-1185">Reference proteome</keyword>
<keyword evidence="4 7" id="KW-0539">Nucleus</keyword>
<feature type="compositionally biased region" description="Acidic residues" evidence="8">
    <location>
        <begin position="165"/>
        <end position="179"/>
    </location>
</feature>
<dbReference type="GO" id="GO:0006364">
    <property type="term" value="P:rRNA processing"/>
    <property type="evidence" value="ECO:0007669"/>
    <property type="project" value="UniProtKB-KW"/>
</dbReference>
<dbReference type="KEGG" id="cput:CONPUDRAFT_115277"/>
<dbReference type="GeneID" id="19199140"/>
<sequence>MDVEANVELPVSLQNLSTCVEDAPECLAQGSSDWQSAALQATKFVFDLAISSEHLSLPPLTTLLSSLTPAHAPQTRSQTRANAKRKRSSSPSDAWPKIQLQKTPLPSLHVDRMSEEQIWTQLDLRASHICQMLSLLEEEPMSKAEGTDSSSLSSQLDALEDGFMDEGVDSSASDDDSSGQEDPGQAAAREEFVDLHDSSDDEHEANGLNNSHPDIISPVPSPRQVKKIGSQSNLDDGFFHLASFNAETEEAEAHKVTRGRLGDEGNSEDSDDSDVDLFLDETANMYDEAANDAELYYNDFFDPPSNMKTPKAFSNRVGQPTQKSQFSKVRFHEEVKVKSIKAKGKGNPVTSIYDDPGLDDDGEDVDEVNYPFFGGEDSLEDLTALGGFSDDYSENEDEEGDNGDEELVDEPGDRLAIERLRDDLFGEEEKSGKSEDGLTSHEQRIRAIQAQIQELEAENVAKKHWTLMGEASSKARPHASLLEEDLDFERAVKSAPLVTEELVRSLEDTIKKRIADSRYDDVARRRPMDDKPFLPSRFFELQDTKSAQSLAQIYEDEYVRAQNGSGDDRDGRLKADHDEIQQLWDGICNKLDALCNAHYVPKQPKASITTVSNVPAATLESALPTSSSASAMLAPEEVFASSASAIRARSELTPIEKRALRTKERKARKKARDALDRGVDKFSKLNGAKSVKKQKEDALKSVVKSGKGVTVVGKKNKDLAGGKERHKR</sequence>
<dbReference type="InterPro" id="IPR012173">
    <property type="entry name" value="Mpp10"/>
</dbReference>
<evidence type="ECO:0000256" key="3">
    <source>
        <dbReference type="ARBA" id="ARBA00022552"/>
    </source>
</evidence>
<keyword evidence="5 7" id="KW-0687">Ribonucleoprotein</keyword>
<gene>
    <name evidence="9" type="ORF">CONPUDRAFT_115277</name>
</gene>
<organism evidence="9 10">
    <name type="scientific">Coniophora puteana (strain RWD-64-598)</name>
    <name type="common">Brown rot fungus</name>
    <dbReference type="NCBI Taxonomy" id="741705"/>
    <lineage>
        <taxon>Eukaryota</taxon>
        <taxon>Fungi</taxon>
        <taxon>Dikarya</taxon>
        <taxon>Basidiomycota</taxon>
        <taxon>Agaricomycotina</taxon>
        <taxon>Agaricomycetes</taxon>
        <taxon>Agaricomycetidae</taxon>
        <taxon>Boletales</taxon>
        <taxon>Coniophorineae</taxon>
        <taxon>Coniophoraceae</taxon>
        <taxon>Coniophora</taxon>
    </lineage>
</organism>
<dbReference type="AlphaFoldDB" id="A0A5M3N5X9"/>
<comment type="subcellular location">
    <subcellularLocation>
        <location evidence="1 7">Nucleus</location>
        <location evidence="1 7">Nucleolus</location>
    </subcellularLocation>
</comment>
<reference evidence="10" key="1">
    <citation type="journal article" date="2012" name="Science">
        <title>The Paleozoic origin of enzymatic lignin decomposition reconstructed from 31 fungal genomes.</title>
        <authorList>
            <person name="Floudas D."/>
            <person name="Binder M."/>
            <person name="Riley R."/>
            <person name="Barry K."/>
            <person name="Blanchette R.A."/>
            <person name="Henrissat B."/>
            <person name="Martinez A.T."/>
            <person name="Otillar R."/>
            <person name="Spatafora J.W."/>
            <person name="Yadav J.S."/>
            <person name="Aerts A."/>
            <person name="Benoit I."/>
            <person name="Boyd A."/>
            <person name="Carlson A."/>
            <person name="Copeland A."/>
            <person name="Coutinho P.M."/>
            <person name="de Vries R.P."/>
            <person name="Ferreira P."/>
            <person name="Findley K."/>
            <person name="Foster B."/>
            <person name="Gaskell J."/>
            <person name="Glotzer D."/>
            <person name="Gorecki P."/>
            <person name="Heitman J."/>
            <person name="Hesse C."/>
            <person name="Hori C."/>
            <person name="Igarashi K."/>
            <person name="Jurgens J.A."/>
            <person name="Kallen N."/>
            <person name="Kersten P."/>
            <person name="Kohler A."/>
            <person name="Kuees U."/>
            <person name="Kumar T.K.A."/>
            <person name="Kuo A."/>
            <person name="LaButti K."/>
            <person name="Larrondo L.F."/>
            <person name="Lindquist E."/>
            <person name="Ling A."/>
            <person name="Lombard V."/>
            <person name="Lucas S."/>
            <person name="Lundell T."/>
            <person name="Martin R."/>
            <person name="McLaughlin D.J."/>
            <person name="Morgenstern I."/>
            <person name="Morin E."/>
            <person name="Murat C."/>
            <person name="Nagy L.G."/>
            <person name="Nolan M."/>
            <person name="Ohm R.A."/>
            <person name="Patyshakuliyeva A."/>
            <person name="Rokas A."/>
            <person name="Ruiz-Duenas F.J."/>
            <person name="Sabat G."/>
            <person name="Salamov A."/>
            <person name="Samejima M."/>
            <person name="Schmutz J."/>
            <person name="Slot J.C."/>
            <person name="St John F."/>
            <person name="Stenlid J."/>
            <person name="Sun H."/>
            <person name="Sun S."/>
            <person name="Syed K."/>
            <person name="Tsang A."/>
            <person name="Wiebenga A."/>
            <person name="Young D."/>
            <person name="Pisabarro A."/>
            <person name="Eastwood D.C."/>
            <person name="Martin F."/>
            <person name="Cullen D."/>
            <person name="Grigoriev I.V."/>
            <person name="Hibbett D.S."/>
        </authorList>
    </citation>
    <scope>NUCLEOTIDE SEQUENCE [LARGE SCALE GENOMIC DNA]</scope>
    <source>
        <strain evidence="10">RWD-64-598 SS2</strain>
    </source>
</reference>
<feature type="region of interest" description="Disordered" evidence="8">
    <location>
        <begin position="249"/>
        <end position="274"/>
    </location>
</feature>
<proteinExistence type="inferred from homology"/>
<evidence type="ECO:0000256" key="2">
    <source>
        <dbReference type="ARBA" id="ARBA00022517"/>
    </source>
</evidence>